<dbReference type="PANTHER" id="PTHR43804">
    <property type="entry name" value="LD18447P"/>
    <property type="match status" value="1"/>
</dbReference>
<dbReference type="InterPro" id="IPR045853">
    <property type="entry name" value="Pep_chain_release_fac_I_sf"/>
</dbReference>
<evidence type="ECO:0000256" key="2">
    <source>
        <dbReference type="SAM" id="MobiDB-lite"/>
    </source>
</evidence>
<dbReference type="Gene3D" id="3.30.160.20">
    <property type="match status" value="1"/>
</dbReference>
<accession>A0A6U2BIS3</accession>
<dbReference type="AlphaFoldDB" id="A0A6U2BIS3"/>
<feature type="signal peptide" evidence="3">
    <location>
        <begin position="1"/>
        <end position="23"/>
    </location>
</feature>
<feature type="region of interest" description="Disordered" evidence="2">
    <location>
        <begin position="178"/>
        <end position="244"/>
    </location>
</feature>
<dbReference type="InterPro" id="IPR050057">
    <property type="entry name" value="Prokaryotic/Mito_RF"/>
</dbReference>
<comment type="similarity">
    <text evidence="1">Belongs to the prokaryotic/mitochondrial release factor family.</text>
</comment>
<gene>
    <name evidence="5" type="ORF">HAND1043_LOCUS12758</name>
</gene>
<dbReference type="SUPFAM" id="SSF75620">
    <property type="entry name" value="Release factor"/>
    <property type="match status" value="1"/>
</dbReference>
<feature type="compositionally biased region" description="Basic and acidic residues" evidence="2">
    <location>
        <begin position="210"/>
        <end position="244"/>
    </location>
</feature>
<feature type="chain" id="PRO_5030159917" description="Prokaryotic-type class I peptide chain release factors domain-containing protein" evidence="3">
    <location>
        <begin position="24"/>
        <end position="244"/>
    </location>
</feature>
<evidence type="ECO:0000313" key="5">
    <source>
        <dbReference type="EMBL" id="CAD8746261.1"/>
    </source>
</evidence>
<evidence type="ECO:0000256" key="1">
    <source>
        <dbReference type="ARBA" id="ARBA00010835"/>
    </source>
</evidence>
<organism evidence="5">
    <name type="scientific">Hemiselmis andersenii</name>
    <name type="common">Cryptophyte alga</name>
    <dbReference type="NCBI Taxonomy" id="464988"/>
    <lineage>
        <taxon>Eukaryota</taxon>
        <taxon>Cryptophyceae</taxon>
        <taxon>Cryptomonadales</taxon>
        <taxon>Hemiselmidaceae</taxon>
        <taxon>Hemiselmis</taxon>
    </lineage>
</organism>
<dbReference type="PANTHER" id="PTHR43804:SF6">
    <property type="entry name" value="CLASS I PEPTIDE CHAIN RELEASE FACTOR"/>
    <property type="match status" value="1"/>
</dbReference>
<dbReference type="GO" id="GO:0003747">
    <property type="term" value="F:translation release factor activity"/>
    <property type="evidence" value="ECO:0007669"/>
    <property type="project" value="InterPro"/>
</dbReference>
<evidence type="ECO:0000259" key="4">
    <source>
        <dbReference type="Pfam" id="PF00472"/>
    </source>
</evidence>
<name>A0A6U2BIS3_HEMAN</name>
<keyword evidence="3" id="KW-0732">Signal</keyword>
<feature type="domain" description="Prokaryotic-type class I peptide chain release factors" evidence="4">
    <location>
        <begin position="142"/>
        <end position="242"/>
    </location>
</feature>
<dbReference type="EMBL" id="HBFK01020663">
    <property type="protein sequence ID" value="CAD8746261.1"/>
    <property type="molecule type" value="Transcribed_RNA"/>
</dbReference>
<dbReference type="InterPro" id="IPR000352">
    <property type="entry name" value="Pep_chain_release_fac_I"/>
</dbReference>
<protein>
    <recommendedName>
        <fullName evidence="4">Prokaryotic-type class I peptide chain release factors domain-containing protein</fullName>
    </recommendedName>
</protein>
<reference evidence="5" key="1">
    <citation type="submission" date="2021-01" db="EMBL/GenBank/DDBJ databases">
        <authorList>
            <person name="Corre E."/>
            <person name="Pelletier E."/>
            <person name="Niang G."/>
            <person name="Scheremetjew M."/>
            <person name="Finn R."/>
            <person name="Kale V."/>
            <person name="Holt S."/>
            <person name="Cochrane G."/>
            <person name="Meng A."/>
            <person name="Brown T."/>
            <person name="Cohen L."/>
        </authorList>
    </citation>
    <scope>NUCLEOTIDE SEQUENCE</scope>
    <source>
        <strain evidence="5">CCMP441</strain>
    </source>
</reference>
<proteinExistence type="inferred from homology"/>
<sequence length="244" mass="27294">MARAVRLVLPLCLCLWFAPLREGFIIPSPTQPSLCATPSTLCAIASTPSFQRLSQQSLHGSCGSASARQLGWAERAAGMIGDAQWVYGRQNTQLRAGPEGSEGVPKRSNAAERWGVVRKDEVKTESGRVVRKHPTDDASLQRDCDVSFFRASGAGGQHRNKVETAVRVVHRPSGLTVTATEHRSQHQNRQAAMKRIKERIERAQAPPKKARYETREPNSVKRRNKESNKRQKEKKQSRMKVKDY</sequence>
<dbReference type="Pfam" id="PF00472">
    <property type="entry name" value="RF-1"/>
    <property type="match status" value="1"/>
</dbReference>
<dbReference type="GO" id="GO:0009507">
    <property type="term" value="C:chloroplast"/>
    <property type="evidence" value="ECO:0007669"/>
    <property type="project" value="TreeGrafter"/>
</dbReference>
<evidence type="ECO:0000256" key="3">
    <source>
        <dbReference type="SAM" id="SignalP"/>
    </source>
</evidence>